<dbReference type="Proteomes" id="UP001064489">
    <property type="component" value="Chromosome 6"/>
</dbReference>
<accession>A0AAD5J9U8</accession>
<evidence type="ECO:0008006" key="3">
    <source>
        <dbReference type="Google" id="ProtNLM"/>
    </source>
</evidence>
<dbReference type="EMBL" id="JAJSOW010000004">
    <property type="protein sequence ID" value="KAI9191723.1"/>
    <property type="molecule type" value="Genomic_DNA"/>
</dbReference>
<reference evidence="1" key="2">
    <citation type="submission" date="2023-02" db="EMBL/GenBank/DDBJ databases">
        <authorList>
            <person name="Swenson N.G."/>
            <person name="Wegrzyn J.L."/>
            <person name="Mcevoy S.L."/>
        </authorList>
    </citation>
    <scope>NUCLEOTIDE SEQUENCE</scope>
    <source>
        <strain evidence="1">91603</strain>
        <tissue evidence="1">Leaf</tissue>
    </source>
</reference>
<gene>
    <name evidence="1" type="ORF">LWI28_012558</name>
</gene>
<evidence type="ECO:0000313" key="1">
    <source>
        <dbReference type="EMBL" id="KAI9191723.1"/>
    </source>
</evidence>
<organism evidence="1 2">
    <name type="scientific">Acer negundo</name>
    <name type="common">Box elder</name>
    <dbReference type="NCBI Taxonomy" id="4023"/>
    <lineage>
        <taxon>Eukaryota</taxon>
        <taxon>Viridiplantae</taxon>
        <taxon>Streptophyta</taxon>
        <taxon>Embryophyta</taxon>
        <taxon>Tracheophyta</taxon>
        <taxon>Spermatophyta</taxon>
        <taxon>Magnoliopsida</taxon>
        <taxon>eudicotyledons</taxon>
        <taxon>Gunneridae</taxon>
        <taxon>Pentapetalae</taxon>
        <taxon>rosids</taxon>
        <taxon>malvids</taxon>
        <taxon>Sapindales</taxon>
        <taxon>Sapindaceae</taxon>
        <taxon>Hippocastanoideae</taxon>
        <taxon>Acereae</taxon>
        <taxon>Acer</taxon>
    </lineage>
</organism>
<sequence>MVGGMKRLEIMGIENMERRRFMRCLMGSEEHSISRRRCAIGSLKEFSSLSSVNRRLSNKDYPFTSSYVGDKSILWCFDSVIEKEGFIRIRFFWDDYFTSMSNWSEKWIPKGKLALINVFGVPMNYWEESFFMKLEGKVGEPLWVEKEPLLDQG</sequence>
<keyword evidence="2" id="KW-1185">Reference proteome</keyword>
<comment type="caution">
    <text evidence="1">The sequence shown here is derived from an EMBL/GenBank/DDBJ whole genome shotgun (WGS) entry which is preliminary data.</text>
</comment>
<name>A0AAD5J9U8_ACENE</name>
<dbReference type="AlphaFoldDB" id="A0AAD5J9U8"/>
<proteinExistence type="predicted"/>
<protein>
    <recommendedName>
        <fullName evidence="3">DUF4283 domain-containing protein</fullName>
    </recommendedName>
</protein>
<reference evidence="1" key="1">
    <citation type="journal article" date="2022" name="Plant J.">
        <title>Strategies of tolerance reflected in two North American maple genomes.</title>
        <authorList>
            <person name="McEvoy S.L."/>
            <person name="Sezen U.U."/>
            <person name="Trouern-Trend A."/>
            <person name="McMahon S.M."/>
            <person name="Schaberg P.G."/>
            <person name="Yang J."/>
            <person name="Wegrzyn J.L."/>
            <person name="Swenson N.G."/>
        </authorList>
    </citation>
    <scope>NUCLEOTIDE SEQUENCE</scope>
    <source>
        <strain evidence="1">91603</strain>
    </source>
</reference>
<evidence type="ECO:0000313" key="2">
    <source>
        <dbReference type="Proteomes" id="UP001064489"/>
    </source>
</evidence>